<evidence type="ECO:0000313" key="8">
    <source>
        <dbReference type="Proteomes" id="UP001054902"/>
    </source>
</evidence>
<dbReference type="PANTHER" id="PTHR36220">
    <property type="entry name" value="UNNAMED PRODUCT"/>
    <property type="match status" value="1"/>
</dbReference>
<organism evidence="7 8">
    <name type="scientific">Chaetoceros tenuissimus</name>
    <dbReference type="NCBI Taxonomy" id="426638"/>
    <lineage>
        <taxon>Eukaryota</taxon>
        <taxon>Sar</taxon>
        <taxon>Stramenopiles</taxon>
        <taxon>Ochrophyta</taxon>
        <taxon>Bacillariophyta</taxon>
        <taxon>Coscinodiscophyceae</taxon>
        <taxon>Chaetocerotophycidae</taxon>
        <taxon>Chaetocerotales</taxon>
        <taxon>Chaetocerotaceae</taxon>
        <taxon>Chaetoceros</taxon>
    </lineage>
</organism>
<feature type="compositionally biased region" description="Acidic residues" evidence="5">
    <location>
        <begin position="30"/>
        <end position="44"/>
    </location>
</feature>
<dbReference type="Proteomes" id="UP001054902">
    <property type="component" value="Unassembled WGS sequence"/>
</dbReference>
<protein>
    <submittedName>
        <fullName evidence="7">T9SS C-terminal target domain-containing protein</fullName>
    </submittedName>
</protein>
<feature type="transmembrane region" description="Helical" evidence="6">
    <location>
        <begin position="64"/>
        <end position="83"/>
    </location>
</feature>
<dbReference type="Gene3D" id="2.130.10.130">
    <property type="entry name" value="Integrin alpha, N-terminal"/>
    <property type="match status" value="2"/>
</dbReference>
<keyword evidence="3" id="KW-0325">Glycoprotein</keyword>
<dbReference type="InterPro" id="IPR011043">
    <property type="entry name" value="Gal_Oxase/kelch_b-propeller"/>
</dbReference>
<dbReference type="Pfam" id="PF14312">
    <property type="entry name" value="FG-GAP_2"/>
    <property type="match status" value="1"/>
</dbReference>
<comment type="caution">
    <text evidence="7">The sequence shown here is derived from an EMBL/GenBank/DDBJ whole genome shotgun (WGS) entry which is preliminary data.</text>
</comment>
<evidence type="ECO:0000256" key="4">
    <source>
        <dbReference type="PROSITE-ProRule" id="PRU00803"/>
    </source>
</evidence>
<evidence type="ECO:0000256" key="5">
    <source>
        <dbReference type="SAM" id="MobiDB-lite"/>
    </source>
</evidence>
<dbReference type="SUPFAM" id="SSF69322">
    <property type="entry name" value="Tricorn protease domain 2"/>
    <property type="match status" value="1"/>
</dbReference>
<keyword evidence="6" id="KW-0472">Membrane</keyword>
<reference evidence="7 8" key="1">
    <citation type="journal article" date="2021" name="Sci. Rep.">
        <title>The genome of the diatom Chaetoceros tenuissimus carries an ancient integrated fragment of an extant virus.</title>
        <authorList>
            <person name="Hongo Y."/>
            <person name="Kimura K."/>
            <person name="Takaki Y."/>
            <person name="Yoshida Y."/>
            <person name="Baba S."/>
            <person name="Kobayashi G."/>
            <person name="Nagasaki K."/>
            <person name="Hano T."/>
            <person name="Tomaru Y."/>
        </authorList>
    </citation>
    <scope>NUCLEOTIDE SEQUENCE [LARGE SCALE GENOMIC DNA]</scope>
    <source>
        <strain evidence="7 8">NIES-3715</strain>
    </source>
</reference>
<dbReference type="PANTHER" id="PTHR36220:SF1">
    <property type="entry name" value="GAMMA TUBULIN COMPLEX COMPONENT C-TERMINAL DOMAIN-CONTAINING PROTEIN"/>
    <property type="match status" value="1"/>
</dbReference>
<feature type="region of interest" description="Disordered" evidence="5">
    <location>
        <begin position="1"/>
        <end position="57"/>
    </location>
</feature>
<dbReference type="SUPFAM" id="SSF50965">
    <property type="entry name" value="Galactose oxidase, central domain"/>
    <property type="match status" value="2"/>
</dbReference>
<accession>A0AAD3HAK9</accession>
<keyword evidence="6" id="KW-0812">Transmembrane</keyword>
<dbReference type="InterPro" id="IPR013517">
    <property type="entry name" value="FG-GAP"/>
</dbReference>
<gene>
    <name evidence="7" type="ORF">CTEN210_13238</name>
</gene>
<name>A0AAD3HAK9_9STRA</name>
<evidence type="ECO:0000256" key="2">
    <source>
        <dbReference type="ARBA" id="ARBA00022737"/>
    </source>
</evidence>
<keyword evidence="8" id="KW-1185">Reference proteome</keyword>
<evidence type="ECO:0000256" key="1">
    <source>
        <dbReference type="ARBA" id="ARBA00022729"/>
    </source>
</evidence>
<feature type="repeat" description="FG-GAP" evidence="4">
    <location>
        <begin position="275"/>
        <end position="331"/>
    </location>
</feature>
<keyword evidence="6" id="KW-1133">Transmembrane helix</keyword>
<evidence type="ECO:0000313" key="7">
    <source>
        <dbReference type="EMBL" id="GFH56762.1"/>
    </source>
</evidence>
<proteinExistence type="predicted"/>
<dbReference type="InterPro" id="IPR013519">
    <property type="entry name" value="Int_alpha_beta-p"/>
</dbReference>
<dbReference type="AlphaFoldDB" id="A0AAD3HAK9"/>
<evidence type="ECO:0000256" key="3">
    <source>
        <dbReference type="ARBA" id="ARBA00023180"/>
    </source>
</evidence>
<keyword evidence="2" id="KW-0677">Repeat</keyword>
<dbReference type="PROSITE" id="PS51470">
    <property type="entry name" value="FG_GAP"/>
    <property type="match status" value="1"/>
</dbReference>
<keyword evidence="1" id="KW-0732">Signal</keyword>
<dbReference type="InterPro" id="IPR028994">
    <property type="entry name" value="Integrin_alpha_N"/>
</dbReference>
<evidence type="ECO:0000256" key="6">
    <source>
        <dbReference type="SAM" id="Phobius"/>
    </source>
</evidence>
<sequence length="747" mass="79061">MIKKGDDNSLPPANKDKALQDAEAPPLQEHEEELSNEMNFEEDATPPPRDQNKQTSRPFNMKKAGAVVLFVGCLAALIGGLLARPTPSSTTTEPPSLLVEWLKLGQDIDDEFFFDKSDYAVSLSSDGNTVAIGKNGNDGNGSDSGHVRVYRFNDKLSSPTWIQLGDDIDGENAGDKSGAAVSLSSDGNTVAIGALYSGLRVYRLDDKLSSPTWIQVGDDIDGENADDRLGAAVSLSSDGNTVAIGARENYYNGYDSGHVRVYRFNDKLSSPTWIQVGDDIDGENANDRSGWSVSLSSDGNTIAIGAPGNAVNGRFSGHVRVYRLDDKLSSPTWIQVGDDIDGENAEDRSGAAVSLSADGKIVAIGAPYNAGNGIYSGHVRVYRFNDKLSSPTWIQVGDDIDGEDVVDQSGWSVSLSSDGNTIAIGAPGNAVNGRFSGHVRVYRLDDKLSSPTWIQVGDDIDGENAEDRSGAAVSLSADGKIVAIGAPYNAGNGIYSGHVRVYRFNDKLSSPTWIQVGDDIDGEDVVDQSGWSVSLSSDGNTIAIGAPGNAVNGRFSGHVRVYRLDDKLSSPTWIQVGDDIDGENAEDRSGAAVSLSADGKIVAIGAPYNAGNGIYSGHVRVYRFNDKLSSPTWIQVGDDIDGEDVVDQSGWSVSLSSDGNTVAIGAYGNDGNGSDSGHVRVYRLDDNLSSPEWIQLGNDIDGENACDNSGQAVSLSSDGTTVAIGAPWNAGNGDYSGHVRLYRFDTE</sequence>
<dbReference type="EMBL" id="BLLK01000056">
    <property type="protein sequence ID" value="GFH56762.1"/>
    <property type="molecule type" value="Genomic_DNA"/>
</dbReference>